<dbReference type="OrthoDB" id="1092930at2"/>
<organism evidence="1 2">
    <name type="scientific">Lutibacter oricola</name>
    <dbReference type="NCBI Taxonomy" id="762486"/>
    <lineage>
        <taxon>Bacteria</taxon>
        <taxon>Pseudomonadati</taxon>
        <taxon>Bacteroidota</taxon>
        <taxon>Flavobacteriia</taxon>
        <taxon>Flavobacteriales</taxon>
        <taxon>Flavobacteriaceae</taxon>
        <taxon>Lutibacter</taxon>
    </lineage>
</organism>
<dbReference type="AlphaFoldDB" id="A0A1H2T3Z7"/>
<reference evidence="1 2" key="1">
    <citation type="submission" date="2016-10" db="EMBL/GenBank/DDBJ databases">
        <authorList>
            <person name="de Groot N.N."/>
        </authorList>
    </citation>
    <scope>NUCLEOTIDE SEQUENCE [LARGE SCALE GENOMIC DNA]</scope>
    <source>
        <strain evidence="1 2">DSM 24956</strain>
    </source>
</reference>
<dbReference type="RefSeq" id="WP_090119571.1">
    <property type="nucleotide sequence ID" value="NZ_FNNJ01000001.1"/>
</dbReference>
<evidence type="ECO:0000313" key="2">
    <source>
        <dbReference type="Proteomes" id="UP000199595"/>
    </source>
</evidence>
<dbReference type="EMBL" id="FNNJ01000001">
    <property type="protein sequence ID" value="SDW38578.1"/>
    <property type="molecule type" value="Genomic_DNA"/>
</dbReference>
<gene>
    <name evidence="1" type="ORF">SAMN05444411_101616</name>
</gene>
<evidence type="ECO:0000313" key="1">
    <source>
        <dbReference type="EMBL" id="SDW38578.1"/>
    </source>
</evidence>
<accession>A0A1H2T3Z7</accession>
<proteinExistence type="predicted"/>
<protein>
    <recommendedName>
        <fullName evidence="3">DUF4270 domain-containing protein</fullName>
    </recommendedName>
</protein>
<name>A0A1H2T3Z7_9FLAO</name>
<dbReference type="STRING" id="762486.SAMN05444411_101616"/>
<dbReference type="Proteomes" id="UP000199595">
    <property type="component" value="Unassembled WGS sequence"/>
</dbReference>
<evidence type="ECO:0008006" key="3">
    <source>
        <dbReference type="Google" id="ProtNLM"/>
    </source>
</evidence>
<sequence length="442" mass="50258">MKQYFIVIFIGLISLFSCSDDSKLYEVGVDFLETDQHLFQTDTITLEASTIIADSLITSDSGRLLIGKLQNETFGNLTSQSYLKYTPSTFTIDTDAVFDSVALVMHYDRYYYGDTTLVQTYKIHEVIEKFEPNDEDDDLYFYNTSFLDFDSEILGEASFTPYPNKKDSISITLKNEFGKSLFDKIKNNEIETTSDLEKEFRGITIVPENETNTILGFKYSTGSTYNYSAIRFFYSIDDDDDEDNDYILDFTLTGTNTTFNSITSDKSTTQISSLTDSEDILSSSNTSNKVYLQSGTGVAMRVDIPNLKSLNDLENDGTALSAVLKMYPDKNSYNEINLIDSLAVYVVDKKNRKIQQLTSYSGNSVYAQLISTDNEFDNNIYYTADVSYFTEEILTSSYNLDYSLMLEFPENTKSINQLLIHDSESPEDSNLKMKLILTYLTF</sequence>
<keyword evidence="2" id="KW-1185">Reference proteome</keyword>
<dbReference type="PROSITE" id="PS51257">
    <property type="entry name" value="PROKAR_LIPOPROTEIN"/>
    <property type="match status" value="1"/>
</dbReference>